<protein>
    <submittedName>
        <fullName evidence="4">DUF4190 domain-containing protein</fullName>
    </submittedName>
</protein>
<reference evidence="4 5" key="2">
    <citation type="submission" date="2020-03" db="EMBL/GenBank/DDBJ databases">
        <title>Chryseoglobus sp. isolated from a deep-sea seamount.</title>
        <authorList>
            <person name="Zhang D.-C."/>
        </authorList>
    </citation>
    <scope>NUCLEOTIDE SEQUENCE [LARGE SCALE GENOMIC DNA]</scope>
    <source>
        <strain evidence="4 5">KN1116</strain>
    </source>
</reference>
<accession>A0A9E5JM96</accession>
<proteinExistence type="predicted"/>
<dbReference type="AlphaFoldDB" id="A0A9E5JM96"/>
<evidence type="ECO:0000313" key="4">
    <source>
        <dbReference type="EMBL" id="NHF63179.1"/>
    </source>
</evidence>
<keyword evidence="2" id="KW-0812">Transmembrane</keyword>
<gene>
    <name evidence="4" type="ORF">FK219_007985</name>
</gene>
<feature type="region of interest" description="Disordered" evidence="1">
    <location>
        <begin position="1"/>
        <end position="20"/>
    </location>
</feature>
<dbReference type="RefSeq" id="WP_152582534.1">
    <property type="nucleotide sequence ID" value="NZ_JAVJPO010000028.1"/>
</dbReference>
<reference evidence="4 5" key="1">
    <citation type="submission" date="2019-06" db="EMBL/GenBank/DDBJ databases">
        <authorList>
            <person name="De-Chao Zhang Q."/>
        </authorList>
    </citation>
    <scope>NUCLEOTIDE SEQUENCE [LARGE SCALE GENOMIC DNA]</scope>
    <source>
        <strain evidence="4 5">KN1116</strain>
    </source>
</reference>
<comment type="caution">
    <text evidence="4">The sequence shown here is derived from an EMBL/GenBank/DDBJ whole genome shotgun (WGS) entry which is preliminary data.</text>
</comment>
<organism evidence="4 5">
    <name type="scientific">Microcella pacifica</name>
    <dbReference type="NCBI Taxonomy" id="2591847"/>
    <lineage>
        <taxon>Bacteria</taxon>
        <taxon>Bacillati</taxon>
        <taxon>Actinomycetota</taxon>
        <taxon>Actinomycetes</taxon>
        <taxon>Micrococcales</taxon>
        <taxon>Microbacteriaceae</taxon>
        <taxon>Microcella</taxon>
    </lineage>
</organism>
<evidence type="ECO:0000313" key="5">
    <source>
        <dbReference type="Proteomes" id="UP000818266"/>
    </source>
</evidence>
<sequence>MTDAPPPAPEPSSTPYSSAPEQKTNTLAIVALILGILIPIAGIVVGHISLSQIKKTGENGRGLALTGTILGYVFSVLWIIFWVVTLILPFLIFGSAVTYSSF</sequence>
<dbReference type="Proteomes" id="UP000818266">
    <property type="component" value="Unassembled WGS sequence"/>
</dbReference>
<feature type="compositionally biased region" description="Pro residues" evidence="1">
    <location>
        <begin position="1"/>
        <end position="12"/>
    </location>
</feature>
<feature type="transmembrane region" description="Helical" evidence="2">
    <location>
        <begin position="27"/>
        <end position="50"/>
    </location>
</feature>
<dbReference type="OrthoDB" id="4374883at2"/>
<evidence type="ECO:0000256" key="1">
    <source>
        <dbReference type="SAM" id="MobiDB-lite"/>
    </source>
</evidence>
<name>A0A9E5JM96_9MICO</name>
<dbReference type="InterPro" id="IPR025241">
    <property type="entry name" value="DUF4190"/>
</dbReference>
<keyword evidence="5" id="KW-1185">Reference proteome</keyword>
<feature type="transmembrane region" description="Helical" evidence="2">
    <location>
        <begin position="62"/>
        <end position="92"/>
    </location>
</feature>
<keyword evidence="2" id="KW-0472">Membrane</keyword>
<evidence type="ECO:0000256" key="2">
    <source>
        <dbReference type="SAM" id="Phobius"/>
    </source>
</evidence>
<dbReference type="EMBL" id="VIKT02000011">
    <property type="protein sequence ID" value="NHF63179.1"/>
    <property type="molecule type" value="Genomic_DNA"/>
</dbReference>
<dbReference type="Pfam" id="PF13828">
    <property type="entry name" value="DUF4190"/>
    <property type="match status" value="1"/>
</dbReference>
<feature type="domain" description="DUF4190" evidence="3">
    <location>
        <begin position="27"/>
        <end position="81"/>
    </location>
</feature>
<evidence type="ECO:0000259" key="3">
    <source>
        <dbReference type="Pfam" id="PF13828"/>
    </source>
</evidence>
<keyword evidence="2" id="KW-1133">Transmembrane helix</keyword>